<evidence type="ECO:0000256" key="6">
    <source>
        <dbReference type="ARBA" id="ARBA00023136"/>
    </source>
</evidence>
<evidence type="ECO:0000313" key="12">
    <source>
        <dbReference type="Proteomes" id="UP000507245"/>
    </source>
</evidence>
<comment type="subcellular location">
    <subcellularLocation>
        <location evidence="1">Membrane</location>
        <topology evidence="1">Multi-pass membrane protein</topology>
    </subcellularLocation>
</comment>
<evidence type="ECO:0000256" key="4">
    <source>
        <dbReference type="ARBA" id="ARBA00022989"/>
    </source>
</evidence>
<feature type="region of interest" description="Disordered" evidence="8">
    <location>
        <begin position="552"/>
        <end position="575"/>
    </location>
</feature>
<feature type="domain" description="PGG" evidence="10">
    <location>
        <begin position="412"/>
        <end position="497"/>
    </location>
</feature>
<dbReference type="OrthoDB" id="20872at2759"/>
<keyword evidence="5 7" id="KW-0040">ANK repeat</keyword>
<dbReference type="PANTHER" id="PTHR24186">
    <property type="entry name" value="PROTEIN PHOSPHATASE 1 REGULATORY SUBUNIT"/>
    <property type="match status" value="1"/>
</dbReference>
<feature type="region of interest" description="Disordered" evidence="8">
    <location>
        <begin position="311"/>
        <end position="369"/>
    </location>
</feature>
<proteinExistence type="predicted"/>
<feature type="repeat" description="ANK" evidence="7">
    <location>
        <begin position="128"/>
        <end position="160"/>
    </location>
</feature>
<dbReference type="InterPro" id="IPR036770">
    <property type="entry name" value="Ankyrin_rpt-contain_sf"/>
</dbReference>
<evidence type="ECO:0000256" key="2">
    <source>
        <dbReference type="ARBA" id="ARBA00022692"/>
    </source>
</evidence>
<feature type="transmembrane region" description="Helical" evidence="9">
    <location>
        <begin position="445"/>
        <end position="464"/>
    </location>
</feature>
<reference evidence="12" key="1">
    <citation type="journal article" date="2020" name="Genome Biol.">
        <title>Gamete binning: chromosome-level and haplotype-resolved genome assembly enabled by high-throughput single-cell sequencing of gamete genomes.</title>
        <authorList>
            <person name="Campoy J.A."/>
            <person name="Sun H."/>
            <person name="Goel M."/>
            <person name="Jiao W.-B."/>
            <person name="Folz-Donahue K."/>
            <person name="Wang N."/>
            <person name="Rubio M."/>
            <person name="Liu C."/>
            <person name="Kukat C."/>
            <person name="Ruiz D."/>
            <person name="Huettel B."/>
            <person name="Schneeberger K."/>
        </authorList>
    </citation>
    <scope>NUCLEOTIDE SEQUENCE [LARGE SCALE GENOMIC DNA]</scope>
    <source>
        <strain evidence="12">cv. Rojo Pasion</strain>
    </source>
</reference>
<dbReference type="Gene3D" id="1.25.40.20">
    <property type="entry name" value="Ankyrin repeat-containing domain"/>
    <property type="match status" value="2"/>
</dbReference>
<sequence>MNLSQNKEAIEKKEGNLEQGEDENKDLETQVHEACRTGNAEDLKLLLDADPEVASKLNTKDKSALSLACSHGHLDMVKLLLNEPGMLGSGKDGFDQTCIHVAVSGGQIDVVKELLGVRPDLAHMVDENGNSPLHYAASKGQREITWMLLRLDPKLAEQHNNNAGEMVFHLAVRYGRYDALVYLTHVCNDIEFFDCRDIYGNTILHLAVSEAQHKIAEYLISKKKVALNSRNNKGITALDILNEAKDSVENRRLGAMLVKSGGETRIELLSHSPKVETASAQSVVLENMQKRAQFVKEHELQLAIINEVASPASKTPSSLSPPKSRKPSNLPSPQSSKSSPKLPSPQSSKSSPKMPSPQSSKSSPQHQVGEGFDFETQNAEPLLPTIVRQHKHPSKRHQTELSQIFYNPRRNIISPPGGVYQDGPMKGKSIAGRTTAYKVFAISNYVALFTSLAIVVVLVSIIPYRRKPLIRLMAYAHKVMWVAVAFMATAYVAATWVIMPHSQKKEVVLVALLAVSIGTLGTVFIGLGVMLVDHWLQKSKWRKGRRERGVAIEDPEMGSPNSDVESSYNQGYHSY</sequence>
<evidence type="ECO:0000256" key="7">
    <source>
        <dbReference type="PROSITE-ProRule" id="PRU00023"/>
    </source>
</evidence>
<name>A0A6J5WSK0_PRUAR</name>
<feature type="transmembrane region" description="Helical" evidence="9">
    <location>
        <begin position="476"/>
        <end position="498"/>
    </location>
</feature>
<dbReference type="Pfam" id="PF13962">
    <property type="entry name" value="PGG"/>
    <property type="match status" value="1"/>
</dbReference>
<dbReference type="Pfam" id="PF12796">
    <property type="entry name" value="Ank_2"/>
    <property type="match status" value="3"/>
</dbReference>
<dbReference type="PROSITE" id="PS50297">
    <property type="entry name" value="ANK_REP_REGION"/>
    <property type="match status" value="1"/>
</dbReference>
<dbReference type="EMBL" id="CAEKKB010000003">
    <property type="protein sequence ID" value="CAB4303057.1"/>
    <property type="molecule type" value="Genomic_DNA"/>
</dbReference>
<keyword evidence="2 9" id="KW-0812">Transmembrane</keyword>
<evidence type="ECO:0000256" key="8">
    <source>
        <dbReference type="SAM" id="MobiDB-lite"/>
    </source>
</evidence>
<dbReference type="AlphaFoldDB" id="A0A6J5WSK0"/>
<evidence type="ECO:0000259" key="10">
    <source>
        <dbReference type="Pfam" id="PF13962"/>
    </source>
</evidence>
<keyword evidence="3" id="KW-0677">Repeat</keyword>
<evidence type="ECO:0000256" key="1">
    <source>
        <dbReference type="ARBA" id="ARBA00004141"/>
    </source>
</evidence>
<dbReference type="SUPFAM" id="SSF48403">
    <property type="entry name" value="Ankyrin repeat"/>
    <property type="match status" value="1"/>
</dbReference>
<protein>
    <recommendedName>
        <fullName evidence="10">PGG domain-containing protein</fullName>
    </recommendedName>
</protein>
<evidence type="ECO:0000313" key="11">
    <source>
        <dbReference type="EMBL" id="CAB4303057.1"/>
    </source>
</evidence>
<feature type="transmembrane region" description="Helical" evidence="9">
    <location>
        <begin position="510"/>
        <end position="536"/>
    </location>
</feature>
<dbReference type="PANTHER" id="PTHR24186:SF38">
    <property type="entry name" value="ANKYRIN REPEAT FAMILY PROTEIN"/>
    <property type="match status" value="1"/>
</dbReference>
<evidence type="ECO:0000256" key="9">
    <source>
        <dbReference type="SAM" id="Phobius"/>
    </source>
</evidence>
<dbReference type="Proteomes" id="UP000507245">
    <property type="component" value="Unassembled WGS sequence"/>
</dbReference>
<keyword evidence="12" id="KW-1185">Reference proteome</keyword>
<feature type="compositionally biased region" description="Low complexity" evidence="8">
    <location>
        <begin position="311"/>
        <end position="365"/>
    </location>
</feature>
<dbReference type="PROSITE" id="PS50088">
    <property type="entry name" value="ANK_REPEAT"/>
    <property type="match status" value="1"/>
</dbReference>
<evidence type="ECO:0000256" key="3">
    <source>
        <dbReference type="ARBA" id="ARBA00022737"/>
    </source>
</evidence>
<feature type="region of interest" description="Disordered" evidence="8">
    <location>
        <begin position="1"/>
        <end position="27"/>
    </location>
</feature>
<feature type="compositionally biased region" description="Polar residues" evidence="8">
    <location>
        <begin position="559"/>
        <end position="575"/>
    </location>
</feature>
<dbReference type="InterPro" id="IPR002110">
    <property type="entry name" value="Ankyrin_rpt"/>
</dbReference>
<dbReference type="GO" id="GO:0005886">
    <property type="term" value="C:plasma membrane"/>
    <property type="evidence" value="ECO:0007669"/>
    <property type="project" value="TreeGrafter"/>
</dbReference>
<organism evidence="11 12">
    <name type="scientific">Prunus armeniaca</name>
    <name type="common">Apricot</name>
    <name type="synonym">Armeniaca vulgaris</name>
    <dbReference type="NCBI Taxonomy" id="36596"/>
    <lineage>
        <taxon>Eukaryota</taxon>
        <taxon>Viridiplantae</taxon>
        <taxon>Streptophyta</taxon>
        <taxon>Embryophyta</taxon>
        <taxon>Tracheophyta</taxon>
        <taxon>Spermatophyta</taxon>
        <taxon>Magnoliopsida</taxon>
        <taxon>eudicotyledons</taxon>
        <taxon>Gunneridae</taxon>
        <taxon>Pentapetalae</taxon>
        <taxon>rosids</taxon>
        <taxon>fabids</taxon>
        <taxon>Rosales</taxon>
        <taxon>Rosaceae</taxon>
        <taxon>Amygdaloideae</taxon>
        <taxon>Amygdaleae</taxon>
        <taxon>Prunus</taxon>
    </lineage>
</organism>
<dbReference type="InterPro" id="IPR026961">
    <property type="entry name" value="PGG_dom"/>
</dbReference>
<keyword evidence="4 9" id="KW-1133">Transmembrane helix</keyword>
<accession>A0A6J5WSK0</accession>
<dbReference type="SMART" id="SM00248">
    <property type="entry name" value="ANK"/>
    <property type="match status" value="6"/>
</dbReference>
<keyword evidence="6 9" id="KW-0472">Membrane</keyword>
<evidence type="ECO:0000256" key="5">
    <source>
        <dbReference type="ARBA" id="ARBA00023043"/>
    </source>
</evidence>
<gene>
    <name evidence="11" type="ORF">ORAREDHAP_LOCUS19026</name>
</gene>